<keyword evidence="3" id="KW-1185">Reference proteome</keyword>
<feature type="compositionally biased region" description="Basic and acidic residues" evidence="1">
    <location>
        <begin position="1"/>
        <end position="13"/>
    </location>
</feature>
<reference evidence="2" key="1">
    <citation type="submission" date="2023-05" db="EMBL/GenBank/DDBJ databases">
        <title>Nepenthes gracilis genome sequencing.</title>
        <authorList>
            <person name="Fukushima K."/>
        </authorList>
    </citation>
    <scope>NUCLEOTIDE SEQUENCE</scope>
    <source>
        <strain evidence="2">SING2019-196</strain>
    </source>
</reference>
<dbReference type="EMBL" id="BSYO01000003">
    <property type="protein sequence ID" value="GMH01824.1"/>
    <property type="molecule type" value="Genomic_DNA"/>
</dbReference>
<organism evidence="2 3">
    <name type="scientific">Nepenthes gracilis</name>
    <name type="common">Slender pitcher plant</name>
    <dbReference type="NCBI Taxonomy" id="150966"/>
    <lineage>
        <taxon>Eukaryota</taxon>
        <taxon>Viridiplantae</taxon>
        <taxon>Streptophyta</taxon>
        <taxon>Embryophyta</taxon>
        <taxon>Tracheophyta</taxon>
        <taxon>Spermatophyta</taxon>
        <taxon>Magnoliopsida</taxon>
        <taxon>eudicotyledons</taxon>
        <taxon>Gunneridae</taxon>
        <taxon>Pentapetalae</taxon>
        <taxon>Caryophyllales</taxon>
        <taxon>Nepenthaceae</taxon>
        <taxon>Nepenthes</taxon>
    </lineage>
</organism>
<protein>
    <submittedName>
        <fullName evidence="2">Uncharacterized protein</fullName>
    </submittedName>
</protein>
<dbReference type="Proteomes" id="UP001279734">
    <property type="component" value="Unassembled WGS sequence"/>
</dbReference>
<feature type="compositionally biased region" description="Basic and acidic residues" evidence="1">
    <location>
        <begin position="96"/>
        <end position="111"/>
    </location>
</feature>
<name>A0AAD3RZX2_NEPGR</name>
<evidence type="ECO:0000256" key="1">
    <source>
        <dbReference type="SAM" id="MobiDB-lite"/>
    </source>
</evidence>
<sequence length="154" mass="16288">MDTTRKEARDDGGMAKPLSIAKKASHRAWATTVSTRELKHASGPSNSFSSTRQGRGKPESSHCFFGSLIRDGLNSLKCPPIYGQDAGSPFTQRDTTSSKRLSDNSSDHRSDATQGARISLGEATGHGKDTKSLPGSGKGANLENDKNGAARGRV</sequence>
<feature type="region of interest" description="Disordered" evidence="1">
    <location>
        <begin position="78"/>
        <end position="154"/>
    </location>
</feature>
<accession>A0AAD3RZX2</accession>
<evidence type="ECO:0000313" key="2">
    <source>
        <dbReference type="EMBL" id="GMH01824.1"/>
    </source>
</evidence>
<comment type="caution">
    <text evidence="2">The sequence shown here is derived from an EMBL/GenBank/DDBJ whole genome shotgun (WGS) entry which is preliminary data.</text>
</comment>
<feature type="compositionally biased region" description="Polar residues" evidence="1">
    <location>
        <begin position="43"/>
        <end position="53"/>
    </location>
</feature>
<feature type="region of interest" description="Disordered" evidence="1">
    <location>
        <begin position="1"/>
        <end position="63"/>
    </location>
</feature>
<evidence type="ECO:0000313" key="3">
    <source>
        <dbReference type="Proteomes" id="UP001279734"/>
    </source>
</evidence>
<dbReference type="AlphaFoldDB" id="A0AAD3RZX2"/>
<proteinExistence type="predicted"/>
<gene>
    <name evidence="2" type="ORF">Nepgr_003663</name>
</gene>